<keyword evidence="1 3" id="KW-0597">Phosphoprotein</keyword>
<evidence type="ECO:0000313" key="6">
    <source>
        <dbReference type="EMBL" id="WSD20086.1"/>
    </source>
</evidence>
<dbReference type="SUPFAM" id="SSF46894">
    <property type="entry name" value="C-terminal effector domain of the bipartite response regulators"/>
    <property type="match status" value="1"/>
</dbReference>
<dbReference type="Pfam" id="PF00196">
    <property type="entry name" value="GerE"/>
    <property type="match status" value="1"/>
</dbReference>
<dbReference type="GeneID" id="93926436"/>
<dbReference type="PANTHER" id="PTHR43214">
    <property type="entry name" value="TWO-COMPONENT RESPONSE REGULATOR"/>
    <property type="match status" value="1"/>
</dbReference>
<dbReference type="CDD" id="cd06170">
    <property type="entry name" value="LuxR_C_like"/>
    <property type="match status" value="1"/>
</dbReference>
<reference evidence="6 7" key="1">
    <citation type="submission" date="2022-10" db="EMBL/GenBank/DDBJ databases">
        <title>The complete genomes of actinobacterial strains from the NBC collection.</title>
        <authorList>
            <person name="Joergensen T.S."/>
            <person name="Alvarez Arevalo M."/>
            <person name="Sterndorff E.B."/>
            <person name="Faurdal D."/>
            <person name="Vuksanovic O."/>
            <person name="Mourched A.-S."/>
            <person name="Charusanti P."/>
            <person name="Shaw S."/>
            <person name="Blin K."/>
            <person name="Weber T."/>
        </authorList>
    </citation>
    <scope>NUCLEOTIDE SEQUENCE [LARGE SCALE GENOMIC DNA]</scope>
    <source>
        <strain evidence="6 7">NBC 01752</strain>
    </source>
</reference>
<dbReference type="Gene3D" id="3.40.50.2300">
    <property type="match status" value="1"/>
</dbReference>
<evidence type="ECO:0000259" key="5">
    <source>
        <dbReference type="PROSITE" id="PS50110"/>
    </source>
</evidence>
<evidence type="ECO:0000259" key="4">
    <source>
        <dbReference type="PROSITE" id="PS50043"/>
    </source>
</evidence>
<feature type="domain" description="Response regulatory" evidence="5">
    <location>
        <begin position="7"/>
        <end position="123"/>
    </location>
</feature>
<organism evidence="6 7">
    <name type="scientific">Streptomyces phaeochromogenes</name>
    <dbReference type="NCBI Taxonomy" id="1923"/>
    <lineage>
        <taxon>Bacteria</taxon>
        <taxon>Bacillati</taxon>
        <taxon>Actinomycetota</taxon>
        <taxon>Actinomycetes</taxon>
        <taxon>Kitasatosporales</taxon>
        <taxon>Streptomycetaceae</taxon>
        <taxon>Streptomyces</taxon>
        <taxon>Streptomyces phaeochromogenes group</taxon>
    </lineage>
</organism>
<feature type="modified residue" description="4-aspartylphosphate" evidence="3">
    <location>
        <position position="58"/>
    </location>
</feature>
<dbReference type="RefSeq" id="WP_266750322.1">
    <property type="nucleotide sequence ID" value="NZ_CP108382.1"/>
</dbReference>
<evidence type="ECO:0000313" key="7">
    <source>
        <dbReference type="Proteomes" id="UP001340816"/>
    </source>
</evidence>
<name>A0ABZ1HN95_STRPH</name>
<dbReference type="PROSITE" id="PS50043">
    <property type="entry name" value="HTH_LUXR_2"/>
    <property type="match status" value="1"/>
</dbReference>
<feature type="domain" description="HTH luxR-type" evidence="4">
    <location>
        <begin position="147"/>
        <end position="212"/>
    </location>
</feature>
<dbReference type="PROSITE" id="PS50110">
    <property type="entry name" value="RESPONSE_REGULATORY"/>
    <property type="match status" value="1"/>
</dbReference>
<dbReference type="InterPro" id="IPR039420">
    <property type="entry name" value="WalR-like"/>
</dbReference>
<protein>
    <submittedName>
        <fullName evidence="6">Response regulator transcription factor</fullName>
    </submittedName>
</protein>
<dbReference type="InterPro" id="IPR058245">
    <property type="entry name" value="NreC/VraR/RcsB-like_REC"/>
</dbReference>
<proteinExistence type="predicted"/>
<keyword evidence="2" id="KW-0238">DNA-binding</keyword>
<accession>A0ABZ1HN95</accession>
<dbReference type="SMART" id="SM00421">
    <property type="entry name" value="HTH_LUXR"/>
    <property type="match status" value="1"/>
</dbReference>
<dbReference type="Pfam" id="PF00072">
    <property type="entry name" value="Response_reg"/>
    <property type="match status" value="1"/>
</dbReference>
<sequence length="218" mass="23850">MNPRRITVLVAEDHPVFLEGLVARLSAAEDMTVVATARTGTEAERLVLEHGPDVAVLDIEMPERNGIETARRLRTAVPGVAVLVLTAYDDDERLEAAMDAGVLGYLSKHAEPDTVLEAIRTVAHAAMFFDPSLTDRIRDRLRSGSERYRPFRQLTDREHQVLALLAGNCSNETIAERLGISPKTARNHVSAVLTKLPARDRAQAARMAREAGVAPRSG</sequence>
<dbReference type="InterPro" id="IPR001789">
    <property type="entry name" value="Sig_transdc_resp-reg_receiver"/>
</dbReference>
<evidence type="ECO:0000256" key="3">
    <source>
        <dbReference type="PROSITE-ProRule" id="PRU00169"/>
    </source>
</evidence>
<dbReference type="PANTHER" id="PTHR43214:SF43">
    <property type="entry name" value="TWO-COMPONENT RESPONSE REGULATOR"/>
    <property type="match status" value="1"/>
</dbReference>
<evidence type="ECO:0000256" key="1">
    <source>
        <dbReference type="ARBA" id="ARBA00022553"/>
    </source>
</evidence>
<dbReference type="EMBL" id="CP109135">
    <property type="protein sequence ID" value="WSD20086.1"/>
    <property type="molecule type" value="Genomic_DNA"/>
</dbReference>
<dbReference type="SUPFAM" id="SSF52172">
    <property type="entry name" value="CheY-like"/>
    <property type="match status" value="1"/>
</dbReference>
<dbReference type="SMART" id="SM00448">
    <property type="entry name" value="REC"/>
    <property type="match status" value="1"/>
</dbReference>
<dbReference type="InterPro" id="IPR011006">
    <property type="entry name" value="CheY-like_superfamily"/>
</dbReference>
<keyword evidence="7" id="KW-1185">Reference proteome</keyword>
<dbReference type="Proteomes" id="UP001340816">
    <property type="component" value="Chromosome"/>
</dbReference>
<dbReference type="PRINTS" id="PR00038">
    <property type="entry name" value="HTHLUXR"/>
</dbReference>
<evidence type="ECO:0000256" key="2">
    <source>
        <dbReference type="ARBA" id="ARBA00023125"/>
    </source>
</evidence>
<dbReference type="InterPro" id="IPR016032">
    <property type="entry name" value="Sig_transdc_resp-reg_C-effctor"/>
</dbReference>
<dbReference type="CDD" id="cd17535">
    <property type="entry name" value="REC_NarL-like"/>
    <property type="match status" value="1"/>
</dbReference>
<gene>
    <name evidence="6" type="ORF">OHB35_46435</name>
</gene>
<dbReference type="InterPro" id="IPR000792">
    <property type="entry name" value="Tscrpt_reg_LuxR_C"/>
</dbReference>